<feature type="compositionally biased region" description="Low complexity" evidence="1">
    <location>
        <begin position="430"/>
        <end position="439"/>
    </location>
</feature>
<dbReference type="RefSeq" id="WP_179441858.1">
    <property type="nucleotide sequence ID" value="NZ_BAAALK010000002.1"/>
</dbReference>
<evidence type="ECO:0000256" key="1">
    <source>
        <dbReference type="SAM" id="MobiDB-lite"/>
    </source>
</evidence>
<evidence type="ECO:0000259" key="2">
    <source>
        <dbReference type="Pfam" id="PF04101"/>
    </source>
</evidence>
<protein>
    <submittedName>
        <fullName evidence="3">Putative glycosyltransferase</fullName>
    </submittedName>
</protein>
<evidence type="ECO:0000313" key="4">
    <source>
        <dbReference type="Proteomes" id="UP000560069"/>
    </source>
</evidence>
<reference evidence="3 4" key="1">
    <citation type="submission" date="2020-07" db="EMBL/GenBank/DDBJ databases">
        <title>Sequencing the genomes of 1000 actinobacteria strains.</title>
        <authorList>
            <person name="Klenk H.-P."/>
        </authorList>
    </citation>
    <scope>NUCLEOTIDE SEQUENCE [LARGE SCALE GENOMIC DNA]</scope>
    <source>
        <strain evidence="3 4">DSM 15664</strain>
    </source>
</reference>
<keyword evidence="4" id="KW-1185">Reference proteome</keyword>
<evidence type="ECO:0000313" key="3">
    <source>
        <dbReference type="EMBL" id="NYJ17047.1"/>
    </source>
</evidence>
<dbReference type="Pfam" id="PF04101">
    <property type="entry name" value="Glyco_tran_28_C"/>
    <property type="match status" value="1"/>
</dbReference>
<dbReference type="AlphaFoldDB" id="A0A7Z0J377"/>
<feature type="domain" description="Glycosyl transferase family 28 C-terminal" evidence="2">
    <location>
        <begin position="249"/>
        <end position="365"/>
    </location>
</feature>
<organism evidence="3 4">
    <name type="scientific">Nesterenkonia sandarakina</name>
    <dbReference type="NCBI Taxonomy" id="272918"/>
    <lineage>
        <taxon>Bacteria</taxon>
        <taxon>Bacillati</taxon>
        <taxon>Actinomycetota</taxon>
        <taxon>Actinomycetes</taxon>
        <taxon>Micrococcales</taxon>
        <taxon>Micrococcaceae</taxon>
        <taxon>Nesterenkonia</taxon>
    </lineage>
</organism>
<dbReference type="EMBL" id="JACCFQ010000001">
    <property type="protein sequence ID" value="NYJ17047.1"/>
    <property type="molecule type" value="Genomic_DNA"/>
</dbReference>
<proteinExistence type="predicted"/>
<dbReference type="InterPro" id="IPR007235">
    <property type="entry name" value="Glyco_trans_28_C"/>
</dbReference>
<keyword evidence="3" id="KW-0808">Transferase</keyword>
<feature type="region of interest" description="Disordered" evidence="1">
    <location>
        <begin position="397"/>
        <end position="456"/>
    </location>
</feature>
<dbReference type="PANTHER" id="PTHR21015">
    <property type="entry name" value="UDP-N-ACETYLGLUCOSAMINE--N-ACETYLMURAMYL-(PENTAPEPTIDE) PYROPHOSPHORYL-UNDECAPRENOL N-ACETYLGLUCOSAMINE TRANSFERASE 1"/>
    <property type="match status" value="1"/>
</dbReference>
<name>A0A7Z0J377_9MICC</name>
<accession>A0A7Z0J377</accession>
<dbReference type="Gene3D" id="3.40.50.2000">
    <property type="entry name" value="Glycogen Phosphorylase B"/>
    <property type="match status" value="1"/>
</dbReference>
<gene>
    <name evidence="3" type="ORF">HNR11_001581</name>
</gene>
<comment type="caution">
    <text evidence="3">The sequence shown here is derived from an EMBL/GenBank/DDBJ whole genome shotgun (WGS) entry which is preliminary data.</text>
</comment>
<dbReference type="SUPFAM" id="SSF53756">
    <property type="entry name" value="UDP-Glycosyltransferase/glycogen phosphorylase"/>
    <property type="match status" value="1"/>
</dbReference>
<sequence>MSITAVLYSHDSVGLGHARRNRALAHALAADLPRLTGQPVRGLLIAGHPDATADSLPEGWDWLVLPGFTSTPQGYASRSLDVSNERLSALRSSTAAAAIKAMDPDLFIADRHPFGVGGELLDSLRWLHSQGTRCVLGMREVLDTPAAARKEWDRIGGASAAAAFYHAVWVYGDPSVYNPISSGEIPAPLATRTRFTGYLSHGRPTDELTDASVRAPKPYVLSMVGGGSDGGRLALAAARAQVPAGHRHIILTGPQMPPADHDRVQRAAAASPDSGSVQVTRLAPHVPQLVREAAAVVSMAGYNSTAEIMATTTPALLVPRATRRAEQPRRARALAAVGAVDTLPAEELTAQALSRWLADAVTRRCDRSAVDLDGLARIGGLAAAELGLGPAARRCARAGSPAERPDPVRGPEWASSQDHVLTAAPPYPSPAHAAARCAATPLSPSAAETRFDSHVR</sequence>
<dbReference type="Proteomes" id="UP000560069">
    <property type="component" value="Unassembled WGS sequence"/>
</dbReference>
<dbReference type="PANTHER" id="PTHR21015:SF28">
    <property type="entry name" value="SLL1722 PROTEIN"/>
    <property type="match status" value="1"/>
</dbReference>
<dbReference type="GO" id="GO:0016758">
    <property type="term" value="F:hexosyltransferase activity"/>
    <property type="evidence" value="ECO:0007669"/>
    <property type="project" value="InterPro"/>
</dbReference>